<dbReference type="SMART" id="SM00450">
    <property type="entry name" value="RHOD"/>
    <property type="match status" value="1"/>
</dbReference>
<name>D0SGE5_ACIJO</name>
<feature type="domain" description="Rhodanese" evidence="1">
    <location>
        <begin position="20"/>
        <end position="110"/>
    </location>
</feature>
<reference evidence="3" key="1">
    <citation type="journal article" date="2012" name="PLoS ONE">
        <title>The success of Acinetobacter species; genetic, metabolic and virulence attributes.</title>
        <authorList>
            <person name="Peleg A.Y."/>
            <person name="de Breij A."/>
            <person name="Adams M.D."/>
            <person name="Cerqueira G.M."/>
            <person name="Mocali S."/>
            <person name="Galardini M."/>
            <person name="Nibbering P.H."/>
            <person name="Earl A.M."/>
            <person name="Ward D.V."/>
            <person name="Paterson D.L."/>
            <person name="Seifert H."/>
            <person name="Dijkshoorn L."/>
        </authorList>
    </citation>
    <scope>NUCLEOTIDE SEQUENCE [LARGE SCALE GENOMIC DNA]</scope>
    <source>
        <strain evidence="3">SH046</strain>
    </source>
</reference>
<evidence type="ECO:0000313" key="2">
    <source>
        <dbReference type="EMBL" id="EEY95057.1"/>
    </source>
</evidence>
<proteinExistence type="predicted"/>
<dbReference type="CDD" id="cd00158">
    <property type="entry name" value="RHOD"/>
    <property type="match status" value="1"/>
</dbReference>
<dbReference type="Pfam" id="PF00581">
    <property type="entry name" value="Rhodanese"/>
    <property type="match status" value="1"/>
</dbReference>
<evidence type="ECO:0000259" key="1">
    <source>
        <dbReference type="PROSITE" id="PS50206"/>
    </source>
</evidence>
<dbReference type="PROSITE" id="PS50206">
    <property type="entry name" value="RHODANESE_3"/>
    <property type="match status" value="1"/>
</dbReference>
<dbReference type="HOGENOM" id="CLU_2217303_0_0_6"/>
<dbReference type="eggNOG" id="COG0607">
    <property type="taxonomic scope" value="Bacteria"/>
</dbReference>
<organism evidence="2 3">
    <name type="scientific">Acinetobacter johnsonii SH046</name>
    <dbReference type="NCBI Taxonomy" id="575586"/>
    <lineage>
        <taxon>Bacteria</taxon>
        <taxon>Pseudomonadati</taxon>
        <taxon>Pseudomonadota</taxon>
        <taxon>Gammaproteobacteria</taxon>
        <taxon>Moraxellales</taxon>
        <taxon>Moraxellaceae</taxon>
        <taxon>Acinetobacter</taxon>
    </lineage>
</organism>
<dbReference type="SUPFAM" id="SSF52821">
    <property type="entry name" value="Rhodanese/Cell cycle control phosphatase"/>
    <property type="match status" value="1"/>
</dbReference>
<dbReference type="EMBL" id="GG704971">
    <property type="protein sequence ID" value="EEY95057.1"/>
    <property type="molecule type" value="Genomic_DNA"/>
</dbReference>
<dbReference type="InterPro" id="IPR036873">
    <property type="entry name" value="Rhodanese-like_dom_sf"/>
</dbReference>
<accession>D0SGE5</accession>
<dbReference type="Proteomes" id="UP000012047">
    <property type="component" value="Unassembled WGS sequence"/>
</dbReference>
<gene>
    <name evidence="2" type="ORF">HMPREF0016_02918</name>
</gene>
<dbReference type="Gene3D" id="3.40.250.10">
    <property type="entry name" value="Rhodanese-like domain"/>
    <property type="match status" value="1"/>
</dbReference>
<protein>
    <recommendedName>
        <fullName evidence="1">Rhodanese domain-containing protein</fullName>
    </recommendedName>
</protein>
<evidence type="ECO:0000313" key="3">
    <source>
        <dbReference type="Proteomes" id="UP000012047"/>
    </source>
</evidence>
<dbReference type="AlphaFoldDB" id="D0SGE5"/>
<dbReference type="InterPro" id="IPR001763">
    <property type="entry name" value="Rhodanese-like_dom"/>
</dbReference>
<sequence>MFTSKECAMIRKQEITTFEFPEDAIIWDVRDSSAYAEAHVKGAINQPITELSAQSLTQVSTDQPIYILCGGGSKAPRAAELLEGFDSEREYVILMGGTRAARDAGLALEQSN</sequence>